<dbReference type="InterPro" id="IPR011547">
    <property type="entry name" value="SLC26A/SulP_dom"/>
</dbReference>
<reference evidence="6" key="1">
    <citation type="submission" date="2022-01" db="EMBL/GenBank/DDBJ databases">
        <title>Genome Sequence Resource for Two Populations of Ditylenchus destructor, the Migratory Endoparasitic Phytonematode.</title>
        <authorList>
            <person name="Zhang H."/>
            <person name="Lin R."/>
            <person name="Xie B."/>
        </authorList>
    </citation>
    <scope>NUCLEOTIDE SEQUENCE</scope>
    <source>
        <strain evidence="6">BazhouSP</strain>
    </source>
</reference>
<keyword evidence="2" id="KW-0812">Transmembrane</keyword>
<gene>
    <name evidence="6" type="ORF">DdX_19859</name>
</gene>
<dbReference type="Proteomes" id="UP001201812">
    <property type="component" value="Unassembled WGS sequence"/>
</dbReference>
<accession>A0AAD4QX24</accession>
<proteinExistence type="predicted"/>
<evidence type="ECO:0000256" key="4">
    <source>
        <dbReference type="ARBA" id="ARBA00023136"/>
    </source>
</evidence>
<keyword evidence="7" id="KW-1185">Reference proteome</keyword>
<evidence type="ECO:0000256" key="1">
    <source>
        <dbReference type="ARBA" id="ARBA00004141"/>
    </source>
</evidence>
<evidence type="ECO:0000256" key="3">
    <source>
        <dbReference type="ARBA" id="ARBA00022989"/>
    </source>
</evidence>
<evidence type="ECO:0000259" key="5">
    <source>
        <dbReference type="Pfam" id="PF00916"/>
    </source>
</evidence>
<keyword evidence="3" id="KW-1133">Transmembrane helix</keyword>
<dbReference type="Pfam" id="PF00916">
    <property type="entry name" value="Sulfate_transp"/>
    <property type="match status" value="1"/>
</dbReference>
<feature type="domain" description="SLC26A/SulP transporter" evidence="5">
    <location>
        <begin position="1"/>
        <end position="77"/>
    </location>
</feature>
<dbReference type="AlphaFoldDB" id="A0AAD4QX24"/>
<evidence type="ECO:0000313" key="6">
    <source>
        <dbReference type="EMBL" id="KAI1694921.1"/>
    </source>
</evidence>
<keyword evidence="4" id="KW-0472">Membrane</keyword>
<comment type="subcellular location">
    <subcellularLocation>
        <location evidence="1">Membrane</location>
        <topology evidence="1">Multi-pass membrane protein</topology>
    </subcellularLocation>
</comment>
<dbReference type="GO" id="GO:0016020">
    <property type="term" value="C:membrane"/>
    <property type="evidence" value="ECO:0007669"/>
    <property type="project" value="UniProtKB-SubCell"/>
</dbReference>
<protein>
    <submittedName>
        <fullName evidence="6">Sulfate permease family domain-containing protein</fullName>
    </submittedName>
</protein>
<comment type="caution">
    <text evidence="6">The sequence shown here is derived from an EMBL/GenBank/DDBJ whole genome shotgun (WGS) entry which is preliminary data.</text>
</comment>
<evidence type="ECO:0000256" key="2">
    <source>
        <dbReference type="ARBA" id="ARBA00022692"/>
    </source>
</evidence>
<name>A0AAD4QX24_9BILA</name>
<dbReference type="EMBL" id="JAKKPZ010000459">
    <property type="protein sequence ID" value="KAI1694921.1"/>
    <property type="molecule type" value="Genomic_DNA"/>
</dbReference>
<evidence type="ECO:0000313" key="7">
    <source>
        <dbReference type="Proteomes" id="UP001201812"/>
    </source>
</evidence>
<organism evidence="6 7">
    <name type="scientific">Ditylenchus destructor</name>
    <dbReference type="NCBI Taxonomy" id="166010"/>
    <lineage>
        <taxon>Eukaryota</taxon>
        <taxon>Metazoa</taxon>
        <taxon>Ecdysozoa</taxon>
        <taxon>Nematoda</taxon>
        <taxon>Chromadorea</taxon>
        <taxon>Rhabditida</taxon>
        <taxon>Tylenchina</taxon>
        <taxon>Tylenchomorpha</taxon>
        <taxon>Sphaerularioidea</taxon>
        <taxon>Anguinidae</taxon>
        <taxon>Anguininae</taxon>
        <taxon>Ditylenchus</taxon>
    </lineage>
</organism>
<sequence length="128" mass="14572">MGSMRLDFVFCYLSEHVIKGYSLGVAIRVILNQLQHLLHIRFRSCISEVSLTFPVSAWDCLAICSFLLLIVGRKILGPVVKLGRRLRTPFSIDFMLGPSHERDLRRRNVFQSLRDGMDVHNISTGPSD</sequence>